<sequence>MGVLSGNPKDEPLHFGEVYSIWQASMSAKGSISSTQALKFHTGDKDLRDVLDDVIQQAKLEVKELDQILLANNIAPSPSLPERPEAKLEEIPVGARFTDPEIAAMTSAALAASLVACSTSMGISIREDIGALFAKYHATKTATGVKLLQITKEKGWLVPPPLQIHRPELAHV</sequence>
<evidence type="ECO:0000313" key="1">
    <source>
        <dbReference type="EMBL" id="MBB3111104.1"/>
    </source>
</evidence>
<dbReference type="Gene3D" id="1.20.1260.10">
    <property type="match status" value="1"/>
</dbReference>
<keyword evidence="2" id="KW-1185">Reference proteome</keyword>
<dbReference type="Pfam" id="PF11553">
    <property type="entry name" value="DUF3231"/>
    <property type="match status" value="1"/>
</dbReference>
<gene>
    <name evidence="1" type="ORF">FHS18_003172</name>
</gene>
<name>A0A7W5FNK5_9BACL</name>
<evidence type="ECO:0000313" key="2">
    <source>
        <dbReference type="Proteomes" id="UP000570361"/>
    </source>
</evidence>
<proteinExistence type="predicted"/>
<dbReference type="RefSeq" id="WP_183600974.1">
    <property type="nucleotide sequence ID" value="NZ_JACHXK010000006.1"/>
</dbReference>
<dbReference type="InterPro" id="IPR012347">
    <property type="entry name" value="Ferritin-like"/>
</dbReference>
<evidence type="ECO:0008006" key="3">
    <source>
        <dbReference type="Google" id="ProtNLM"/>
    </source>
</evidence>
<dbReference type="AlphaFoldDB" id="A0A7W5FNK5"/>
<reference evidence="1 2" key="1">
    <citation type="submission" date="2020-08" db="EMBL/GenBank/DDBJ databases">
        <title>Genomic Encyclopedia of Type Strains, Phase III (KMG-III): the genomes of soil and plant-associated and newly described type strains.</title>
        <authorList>
            <person name="Whitman W."/>
        </authorList>
    </citation>
    <scope>NUCLEOTIDE SEQUENCE [LARGE SCALE GENOMIC DNA]</scope>
    <source>
        <strain evidence="1 2">CECT 5862</strain>
    </source>
</reference>
<dbReference type="EMBL" id="JACHXK010000006">
    <property type="protein sequence ID" value="MBB3111104.1"/>
    <property type="molecule type" value="Genomic_DNA"/>
</dbReference>
<protein>
    <recommendedName>
        <fullName evidence="3">DUF3231 family protein</fullName>
    </recommendedName>
</protein>
<organism evidence="1 2">
    <name type="scientific">Paenibacillus phyllosphaerae</name>
    <dbReference type="NCBI Taxonomy" id="274593"/>
    <lineage>
        <taxon>Bacteria</taxon>
        <taxon>Bacillati</taxon>
        <taxon>Bacillota</taxon>
        <taxon>Bacilli</taxon>
        <taxon>Bacillales</taxon>
        <taxon>Paenibacillaceae</taxon>
        <taxon>Paenibacillus</taxon>
    </lineage>
</organism>
<dbReference type="InterPro" id="IPR021617">
    <property type="entry name" value="DUF3231"/>
</dbReference>
<comment type="caution">
    <text evidence="1">The sequence shown here is derived from an EMBL/GenBank/DDBJ whole genome shotgun (WGS) entry which is preliminary data.</text>
</comment>
<dbReference type="Proteomes" id="UP000570361">
    <property type="component" value="Unassembled WGS sequence"/>
</dbReference>
<accession>A0A7W5FNK5</accession>